<keyword evidence="1" id="KW-0472">Membrane</keyword>
<keyword evidence="1" id="KW-0812">Transmembrane</keyword>
<feature type="transmembrane region" description="Helical" evidence="1">
    <location>
        <begin position="256"/>
        <end position="276"/>
    </location>
</feature>
<accession>A0ABX8LS35</accession>
<sequence length="311" mass="34871">MFDPSGSLTLSVVVCTYNRSDILGSCLQSLAAQKAEPEKFEVVVVDNNSTDRTFEIATSFAEQFRNFRVISEPKQGLSNARNRGWLEARGDYVAYIDDDAIAYEGWVSAICDFVGRRPEVGVFGGPFDGFYLSDPPGWFPPEYGSLDMGSEERPIAIGKEWIIGLNMVFRKELLPRFGGFSDKLGMNGTTTAFGEEINLFLLMHEGGEQIFYVPSVRVRHLVRPEKTSLFYLISAGYLSGRNHGLTFRVERSLREILASLLFTGVKGVLLFGTAWRRPFKRTLYYALSPLAGELGALMEYCSDRRSRKAVQ</sequence>
<protein>
    <submittedName>
        <fullName evidence="3">Glycosyltransferase</fullName>
    </submittedName>
</protein>
<dbReference type="Proteomes" id="UP000683559">
    <property type="component" value="Chromosome"/>
</dbReference>
<feature type="domain" description="Glycosyltransferase 2-like" evidence="2">
    <location>
        <begin position="11"/>
        <end position="131"/>
    </location>
</feature>
<dbReference type="RefSeq" id="WP_217288879.1">
    <property type="nucleotide sequence ID" value="NZ_CP077683.1"/>
</dbReference>
<dbReference type="PANTHER" id="PTHR43685">
    <property type="entry name" value="GLYCOSYLTRANSFERASE"/>
    <property type="match status" value="1"/>
</dbReference>
<evidence type="ECO:0000313" key="4">
    <source>
        <dbReference type="Proteomes" id="UP000683559"/>
    </source>
</evidence>
<organism evidence="3 4">
    <name type="scientific">Geomonas subterranea</name>
    <dbReference type="NCBI Taxonomy" id="2847989"/>
    <lineage>
        <taxon>Bacteria</taxon>
        <taxon>Pseudomonadati</taxon>
        <taxon>Thermodesulfobacteriota</taxon>
        <taxon>Desulfuromonadia</taxon>
        <taxon>Geobacterales</taxon>
        <taxon>Geobacteraceae</taxon>
        <taxon>Geomonas</taxon>
    </lineage>
</organism>
<dbReference type="PANTHER" id="PTHR43685:SF2">
    <property type="entry name" value="GLYCOSYLTRANSFERASE 2-LIKE DOMAIN-CONTAINING PROTEIN"/>
    <property type="match status" value="1"/>
</dbReference>
<dbReference type="InterPro" id="IPR050834">
    <property type="entry name" value="Glycosyltransf_2"/>
</dbReference>
<name>A0ABX8LS35_9BACT</name>
<evidence type="ECO:0000259" key="2">
    <source>
        <dbReference type="Pfam" id="PF00535"/>
    </source>
</evidence>
<dbReference type="EMBL" id="CP077683">
    <property type="protein sequence ID" value="QXE92325.1"/>
    <property type="molecule type" value="Genomic_DNA"/>
</dbReference>
<evidence type="ECO:0000256" key="1">
    <source>
        <dbReference type="SAM" id="Phobius"/>
    </source>
</evidence>
<reference evidence="3 4" key="1">
    <citation type="submission" date="2021-06" db="EMBL/GenBank/DDBJ databases">
        <title>Gemonas diversity in paddy soil.</title>
        <authorList>
            <person name="Liu G."/>
        </authorList>
    </citation>
    <scope>NUCLEOTIDE SEQUENCE [LARGE SCALE GENOMIC DNA]</scope>
    <source>
        <strain evidence="3 4">RG2</strain>
    </source>
</reference>
<dbReference type="Pfam" id="PF00535">
    <property type="entry name" value="Glycos_transf_2"/>
    <property type="match status" value="1"/>
</dbReference>
<gene>
    <name evidence="3" type="ORF">KP001_07330</name>
</gene>
<proteinExistence type="predicted"/>
<dbReference type="CDD" id="cd00761">
    <property type="entry name" value="Glyco_tranf_GTA_type"/>
    <property type="match status" value="1"/>
</dbReference>
<dbReference type="InterPro" id="IPR001173">
    <property type="entry name" value="Glyco_trans_2-like"/>
</dbReference>
<keyword evidence="4" id="KW-1185">Reference proteome</keyword>
<evidence type="ECO:0000313" key="3">
    <source>
        <dbReference type="EMBL" id="QXE92325.1"/>
    </source>
</evidence>
<keyword evidence="1" id="KW-1133">Transmembrane helix</keyword>